<dbReference type="FunCoup" id="A0A482WNC7">
    <property type="interactions" value="1671"/>
</dbReference>
<dbReference type="Proteomes" id="UP000291343">
    <property type="component" value="Unassembled WGS sequence"/>
</dbReference>
<dbReference type="Pfam" id="PF04707">
    <property type="entry name" value="PRELI"/>
    <property type="match status" value="1"/>
</dbReference>
<evidence type="ECO:0000259" key="2">
    <source>
        <dbReference type="PROSITE" id="PS50904"/>
    </source>
</evidence>
<dbReference type="OrthoDB" id="341300at2759"/>
<dbReference type="InterPro" id="IPR006797">
    <property type="entry name" value="PRELI/MSF1_dom"/>
</dbReference>
<dbReference type="InParanoid" id="A0A482WNC7"/>
<feature type="compositionally biased region" description="Polar residues" evidence="1">
    <location>
        <begin position="177"/>
        <end position="190"/>
    </location>
</feature>
<organism evidence="3 4">
    <name type="scientific">Laodelphax striatellus</name>
    <name type="common">Small brown planthopper</name>
    <name type="synonym">Delphax striatella</name>
    <dbReference type="NCBI Taxonomy" id="195883"/>
    <lineage>
        <taxon>Eukaryota</taxon>
        <taxon>Metazoa</taxon>
        <taxon>Ecdysozoa</taxon>
        <taxon>Arthropoda</taxon>
        <taxon>Hexapoda</taxon>
        <taxon>Insecta</taxon>
        <taxon>Pterygota</taxon>
        <taxon>Neoptera</taxon>
        <taxon>Paraneoptera</taxon>
        <taxon>Hemiptera</taxon>
        <taxon>Auchenorrhyncha</taxon>
        <taxon>Fulgoroidea</taxon>
        <taxon>Delphacidae</taxon>
        <taxon>Criomorphinae</taxon>
        <taxon>Laodelphax</taxon>
    </lineage>
</organism>
<accession>A0A482WNC7</accession>
<gene>
    <name evidence="3" type="ORF">LSTR_LSTR013159</name>
</gene>
<dbReference type="STRING" id="195883.A0A482WNC7"/>
<dbReference type="PROSITE" id="PS50904">
    <property type="entry name" value="PRELI_MSF1"/>
    <property type="match status" value="1"/>
</dbReference>
<keyword evidence="4" id="KW-1185">Reference proteome</keyword>
<dbReference type="GO" id="GO:0005758">
    <property type="term" value="C:mitochondrial intermembrane space"/>
    <property type="evidence" value="ECO:0007669"/>
    <property type="project" value="InterPro"/>
</dbReference>
<comment type="caution">
    <text evidence="3">The sequence shown here is derived from an EMBL/GenBank/DDBJ whole genome shotgun (WGS) entry which is preliminary data.</text>
</comment>
<evidence type="ECO:0000313" key="3">
    <source>
        <dbReference type="EMBL" id="RZF34671.1"/>
    </source>
</evidence>
<sequence length="225" mass="25430">MVKYFESNTVFHFTWEQVAQGFWKRYPNPESQHVLSEDTVYREVKDNKLISKRLLTKTNRPPKWGERFISARTVRIVEESIVDLKQKTLTTYTRNIGYASVMTAVEKVVYKPSEENPDWTVATRSAWVDSNVFGFGRAIQAFGMERMKKNCQKMVVGFNYVLNSMFPKAQTGEHGPTTGSSNVNMSSVQTGKEKLKDAAKKASDLAKAKAESLYASASCQPSQSS</sequence>
<protein>
    <recommendedName>
        <fullName evidence="2">PRELI/MSF1 domain-containing protein</fullName>
    </recommendedName>
</protein>
<dbReference type="AlphaFoldDB" id="A0A482WNC7"/>
<dbReference type="EMBL" id="QKKF02030722">
    <property type="protein sequence ID" value="RZF34671.1"/>
    <property type="molecule type" value="Genomic_DNA"/>
</dbReference>
<evidence type="ECO:0000313" key="4">
    <source>
        <dbReference type="Proteomes" id="UP000291343"/>
    </source>
</evidence>
<proteinExistence type="predicted"/>
<feature type="domain" description="PRELI/MSF1" evidence="2">
    <location>
        <begin position="2"/>
        <end position="170"/>
    </location>
</feature>
<name>A0A482WNC7_LAOST</name>
<reference evidence="3 4" key="1">
    <citation type="journal article" date="2017" name="Gigascience">
        <title>Genome sequence of the small brown planthopper, Laodelphax striatellus.</title>
        <authorList>
            <person name="Zhu J."/>
            <person name="Jiang F."/>
            <person name="Wang X."/>
            <person name="Yang P."/>
            <person name="Bao Y."/>
            <person name="Zhao W."/>
            <person name="Wang W."/>
            <person name="Lu H."/>
            <person name="Wang Q."/>
            <person name="Cui N."/>
            <person name="Li J."/>
            <person name="Chen X."/>
            <person name="Luo L."/>
            <person name="Yu J."/>
            <person name="Kang L."/>
            <person name="Cui F."/>
        </authorList>
    </citation>
    <scope>NUCLEOTIDE SEQUENCE [LARGE SCALE GENOMIC DNA]</scope>
    <source>
        <strain evidence="3">Lst14</strain>
    </source>
</reference>
<feature type="region of interest" description="Disordered" evidence="1">
    <location>
        <begin position="171"/>
        <end position="201"/>
    </location>
</feature>
<dbReference type="PANTHER" id="PTHR11158">
    <property type="entry name" value="MSF1/PX19 RELATED"/>
    <property type="match status" value="1"/>
</dbReference>
<dbReference type="SMR" id="A0A482WNC7"/>
<dbReference type="InterPro" id="IPR037365">
    <property type="entry name" value="Slowmo/Ups"/>
</dbReference>
<feature type="compositionally biased region" description="Basic and acidic residues" evidence="1">
    <location>
        <begin position="191"/>
        <end position="201"/>
    </location>
</feature>
<evidence type="ECO:0000256" key="1">
    <source>
        <dbReference type="SAM" id="MobiDB-lite"/>
    </source>
</evidence>